<reference evidence="1 2" key="1">
    <citation type="submission" date="2023-07" db="EMBL/GenBank/DDBJ databases">
        <title>Comparative genomics of wheat-associated soil bacteria to identify genetic determinants of phenazine resistance.</title>
        <authorList>
            <person name="Mouncey N."/>
        </authorList>
    </citation>
    <scope>NUCLEOTIDE SEQUENCE [LARGE SCALE GENOMIC DNA]</scope>
    <source>
        <strain evidence="1 2">W2I16</strain>
    </source>
</reference>
<evidence type="ECO:0000313" key="2">
    <source>
        <dbReference type="Proteomes" id="UP001223072"/>
    </source>
</evidence>
<evidence type="ECO:0000313" key="1">
    <source>
        <dbReference type="EMBL" id="MDQ0932825.1"/>
    </source>
</evidence>
<gene>
    <name evidence="1" type="ORF">QFZ49_002755</name>
</gene>
<name>A0ABU0RLJ2_9ACTN</name>
<dbReference type="Proteomes" id="UP001223072">
    <property type="component" value="Unassembled WGS sequence"/>
</dbReference>
<organism evidence="1 2">
    <name type="scientific">Streptomyces turgidiscabies</name>
    <dbReference type="NCBI Taxonomy" id="85558"/>
    <lineage>
        <taxon>Bacteria</taxon>
        <taxon>Bacillati</taxon>
        <taxon>Actinomycetota</taxon>
        <taxon>Actinomycetes</taxon>
        <taxon>Kitasatosporales</taxon>
        <taxon>Streptomycetaceae</taxon>
        <taxon>Streptomyces</taxon>
    </lineage>
</organism>
<accession>A0ABU0RLJ2</accession>
<keyword evidence="2" id="KW-1185">Reference proteome</keyword>
<comment type="caution">
    <text evidence="1">The sequence shown here is derived from an EMBL/GenBank/DDBJ whole genome shotgun (WGS) entry which is preliminary data.</text>
</comment>
<dbReference type="EMBL" id="JAUSZS010000003">
    <property type="protein sequence ID" value="MDQ0932825.1"/>
    <property type="molecule type" value="Genomic_DNA"/>
</dbReference>
<sequence length="51" mass="5687">MRFMRRIRGTGPVLITAAVTVLLPGLLWDLGTGPADLPWTGPPRFRDLPWT</sequence>
<protein>
    <submittedName>
        <fullName evidence="1">Uncharacterized protein</fullName>
    </submittedName>
</protein>
<proteinExistence type="predicted"/>